<organism evidence="2 3">
    <name type="scientific">Trichodelitschia bisporula</name>
    <dbReference type="NCBI Taxonomy" id="703511"/>
    <lineage>
        <taxon>Eukaryota</taxon>
        <taxon>Fungi</taxon>
        <taxon>Dikarya</taxon>
        <taxon>Ascomycota</taxon>
        <taxon>Pezizomycotina</taxon>
        <taxon>Dothideomycetes</taxon>
        <taxon>Dothideomycetes incertae sedis</taxon>
        <taxon>Phaeotrichales</taxon>
        <taxon>Phaeotrichaceae</taxon>
        <taxon>Trichodelitschia</taxon>
    </lineage>
</organism>
<feature type="region of interest" description="Disordered" evidence="1">
    <location>
        <begin position="1"/>
        <end position="82"/>
    </location>
</feature>
<evidence type="ECO:0000313" key="3">
    <source>
        <dbReference type="Proteomes" id="UP000799640"/>
    </source>
</evidence>
<sequence length="111" mass="12416">MMAPHASDMRQARTPHPNPPMHLPRDKPCDGNPTTRKSSQPSLSPFSPHPHSQSDSPDHHPSHRPPRLPRTRSIPVRPVQKPLSRCLSRIAFPHPLPRHFPIVPSCVSLAP</sequence>
<accession>A0A6G1HZL9</accession>
<gene>
    <name evidence="2" type="ORF">EJ06DRAFT_529397</name>
</gene>
<evidence type="ECO:0000313" key="2">
    <source>
        <dbReference type="EMBL" id="KAF2401269.1"/>
    </source>
</evidence>
<name>A0A6G1HZL9_9PEZI</name>
<evidence type="ECO:0000256" key="1">
    <source>
        <dbReference type="SAM" id="MobiDB-lite"/>
    </source>
</evidence>
<reference evidence="2" key="1">
    <citation type="journal article" date="2020" name="Stud. Mycol.">
        <title>101 Dothideomycetes genomes: a test case for predicting lifestyles and emergence of pathogens.</title>
        <authorList>
            <person name="Haridas S."/>
            <person name="Albert R."/>
            <person name="Binder M."/>
            <person name="Bloem J."/>
            <person name="Labutti K."/>
            <person name="Salamov A."/>
            <person name="Andreopoulos B."/>
            <person name="Baker S."/>
            <person name="Barry K."/>
            <person name="Bills G."/>
            <person name="Bluhm B."/>
            <person name="Cannon C."/>
            <person name="Castanera R."/>
            <person name="Culley D."/>
            <person name="Daum C."/>
            <person name="Ezra D."/>
            <person name="Gonzalez J."/>
            <person name="Henrissat B."/>
            <person name="Kuo A."/>
            <person name="Liang C."/>
            <person name="Lipzen A."/>
            <person name="Lutzoni F."/>
            <person name="Magnuson J."/>
            <person name="Mondo S."/>
            <person name="Nolan M."/>
            <person name="Ohm R."/>
            <person name="Pangilinan J."/>
            <person name="Park H.-J."/>
            <person name="Ramirez L."/>
            <person name="Alfaro M."/>
            <person name="Sun H."/>
            <person name="Tritt A."/>
            <person name="Yoshinaga Y."/>
            <person name="Zwiers L.-H."/>
            <person name="Turgeon B."/>
            <person name="Goodwin S."/>
            <person name="Spatafora J."/>
            <person name="Crous P."/>
            <person name="Grigoriev I."/>
        </authorList>
    </citation>
    <scope>NUCLEOTIDE SEQUENCE</scope>
    <source>
        <strain evidence="2">CBS 262.69</strain>
    </source>
</reference>
<dbReference type="AlphaFoldDB" id="A0A6G1HZL9"/>
<dbReference type="EMBL" id="ML996693">
    <property type="protein sequence ID" value="KAF2401269.1"/>
    <property type="molecule type" value="Genomic_DNA"/>
</dbReference>
<proteinExistence type="predicted"/>
<feature type="compositionally biased region" description="Basic residues" evidence="1">
    <location>
        <begin position="61"/>
        <end position="70"/>
    </location>
</feature>
<keyword evidence="3" id="KW-1185">Reference proteome</keyword>
<feature type="compositionally biased region" description="Low complexity" evidence="1">
    <location>
        <begin position="38"/>
        <end position="55"/>
    </location>
</feature>
<protein>
    <submittedName>
        <fullName evidence="2">Uncharacterized protein</fullName>
    </submittedName>
</protein>
<dbReference type="Proteomes" id="UP000799640">
    <property type="component" value="Unassembled WGS sequence"/>
</dbReference>